<dbReference type="RefSeq" id="WP_279222293.1">
    <property type="nucleotide sequence ID" value="NZ_BQNJ01000002.1"/>
</dbReference>
<dbReference type="EMBL" id="BQNJ01000002">
    <property type="protein sequence ID" value="GKH02731.1"/>
    <property type="molecule type" value="Genomic_DNA"/>
</dbReference>
<dbReference type="AlphaFoldDB" id="A0AA37JJG0"/>
<gene>
    <name evidence="1" type="ORF">CE91St55_47120</name>
</gene>
<sequence length="40" mass="4776">MEKKEPIRYTVEREFLSKFTAEELLIRIIKSHLNNKAQNG</sequence>
<dbReference type="Proteomes" id="UP001055091">
    <property type="component" value="Unassembled WGS sequence"/>
</dbReference>
<name>A0AA37JJG0_9FIRM</name>
<accession>A0AA37JJG0</accession>
<comment type="caution">
    <text evidence="1">The sequence shown here is derived from an EMBL/GenBank/DDBJ whole genome shotgun (WGS) entry which is preliminary data.</text>
</comment>
<evidence type="ECO:0000313" key="2">
    <source>
        <dbReference type="Proteomes" id="UP001055091"/>
    </source>
</evidence>
<evidence type="ECO:0000313" key="1">
    <source>
        <dbReference type="EMBL" id="GKH02731.1"/>
    </source>
</evidence>
<reference evidence="1" key="1">
    <citation type="submission" date="2022-01" db="EMBL/GenBank/DDBJ databases">
        <title>Novel bile acid biosynthetic pathways are enriched in the microbiome of centenarians.</title>
        <authorList>
            <person name="Sato Y."/>
            <person name="Atarashi K."/>
            <person name="Plichta R.D."/>
            <person name="Arai Y."/>
            <person name="Sasajima S."/>
            <person name="Kearney M.S."/>
            <person name="Suda W."/>
            <person name="Takeshita K."/>
            <person name="Sasaki T."/>
            <person name="Okamoto S."/>
            <person name="Skelly N.A."/>
            <person name="Okamura Y."/>
            <person name="Vlamakis H."/>
            <person name="Li Y."/>
            <person name="Tanoue T."/>
            <person name="Takei H."/>
            <person name="Nittono H."/>
            <person name="Narushima S."/>
            <person name="Irie J."/>
            <person name="Itoh H."/>
            <person name="Moriya K."/>
            <person name="Sugiura Y."/>
            <person name="Suematsu M."/>
            <person name="Moritoki N."/>
            <person name="Shibata S."/>
            <person name="Littman R.D."/>
            <person name="Fischbach A.M."/>
            <person name="Uwamino Y."/>
            <person name="Inoue T."/>
            <person name="Honda A."/>
            <person name="Hattori M."/>
            <person name="Murai T."/>
            <person name="Xavier J.R."/>
            <person name="Hirose N."/>
            <person name="Honda K."/>
        </authorList>
    </citation>
    <scope>NUCLEOTIDE SEQUENCE</scope>
    <source>
        <strain evidence="1">CE91-St55</strain>
    </source>
</reference>
<proteinExistence type="predicted"/>
<protein>
    <submittedName>
        <fullName evidence="1">Uncharacterized protein</fullName>
    </submittedName>
</protein>
<organism evidence="1 2">
    <name type="scientific">Hungatella hathewayi</name>
    <dbReference type="NCBI Taxonomy" id="154046"/>
    <lineage>
        <taxon>Bacteria</taxon>
        <taxon>Bacillati</taxon>
        <taxon>Bacillota</taxon>
        <taxon>Clostridia</taxon>
        <taxon>Lachnospirales</taxon>
        <taxon>Lachnospiraceae</taxon>
        <taxon>Hungatella</taxon>
    </lineage>
</organism>